<evidence type="ECO:0000256" key="1">
    <source>
        <dbReference type="ARBA" id="ARBA00022723"/>
    </source>
</evidence>
<dbReference type="EMBL" id="HQ230580">
    <property type="protein sequence ID" value="ADR72980.1"/>
    <property type="molecule type" value="Genomic_DNA"/>
</dbReference>
<dbReference type="AlphaFoldDB" id="E5KWK3"/>
<dbReference type="Pfam" id="PF00503">
    <property type="entry name" value="G-alpha"/>
    <property type="match status" value="1"/>
</dbReference>
<dbReference type="SMART" id="SM00275">
    <property type="entry name" value="G_alpha"/>
    <property type="match status" value="1"/>
</dbReference>
<feature type="binding site" evidence="6">
    <location>
        <begin position="49"/>
        <end position="54"/>
    </location>
    <ligand>
        <name>GTP</name>
        <dbReference type="ChEBI" id="CHEBI:37565"/>
    </ligand>
</feature>
<dbReference type="PANTHER" id="PTHR10218">
    <property type="entry name" value="GTP-BINDING PROTEIN ALPHA SUBUNIT"/>
    <property type="match status" value="1"/>
</dbReference>
<evidence type="ECO:0000256" key="4">
    <source>
        <dbReference type="ARBA" id="ARBA00023134"/>
    </source>
</evidence>
<dbReference type="SMR" id="E5KWK3"/>
<feature type="binding site" evidence="6">
    <location>
        <position position="332"/>
    </location>
    <ligand>
        <name>GTP</name>
        <dbReference type="ChEBI" id="CHEBI:37565"/>
    </ligand>
</feature>
<feature type="binding site" evidence="7">
    <location>
        <position position="53"/>
    </location>
    <ligand>
        <name>Mg(2+)</name>
        <dbReference type="ChEBI" id="CHEBI:18420"/>
    </ligand>
</feature>
<dbReference type="PANTHER" id="PTHR10218:SF302">
    <property type="entry name" value="GUANINE NUCLEOTIDE-BINDING PROTEIN ALPHA-5 SUBUNIT"/>
    <property type="match status" value="1"/>
</dbReference>
<feature type="binding site" evidence="6">
    <location>
        <begin position="206"/>
        <end position="210"/>
    </location>
    <ligand>
        <name>GTP</name>
        <dbReference type="ChEBI" id="CHEBI:37565"/>
    </ligand>
</feature>
<dbReference type="CDD" id="cd00066">
    <property type="entry name" value="G-alpha"/>
    <property type="match status" value="1"/>
</dbReference>
<evidence type="ECO:0000256" key="2">
    <source>
        <dbReference type="ARBA" id="ARBA00022741"/>
    </source>
</evidence>
<dbReference type="GO" id="GO:0001664">
    <property type="term" value="F:G protein-coupled receptor binding"/>
    <property type="evidence" value="ECO:0007669"/>
    <property type="project" value="TreeGrafter"/>
</dbReference>
<accession>E5KWK3</accession>
<dbReference type="PRINTS" id="PR00318">
    <property type="entry name" value="GPROTEINA"/>
</dbReference>
<dbReference type="InterPro" id="IPR027417">
    <property type="entry name" value="P-loop_NTPase"/>
</dbReference>
<dbReference type="SUPFAM" id="SSF52540">
    <property type="entry name" value="P-loop containing nucleoside triphosphate hydrolases"/>
    <property type="match status" value="1"/>
</dbReference>
<dbReference type="Gene3D" id="1.10.400.10">
    <property type="entry name" value="GI Alpha 1, domain 2-like"/>
    <property type="match status" value="1"/>
</dbReference>
<dbReference type="SUPFAM" id="SSF47895">
    <property type="entry name" value="Transducin (alpha subunit), insertion domain"/>
    <property type="match status" value="1"/>
</dbReference>
<dbReference type="GO" id="GO:0005737">
    <property type="term" value="C:cytoplasm"/>
    <property type="evidence" value="ECO:0007669"/>
    <property type="project" value="TreeGrafter"/>
</dbReference>
<feature type="binding site" evidence="6">
    <location>
        <begin position="181"/>
        <end position="187"/>
    </location>
    <ligand>
        <name>GTP</name>
        <dbReference type="ChEBI" id="CHEBI:37565"/>
    </ligand>
</feature>
<name>E5KWK3_BIGNA</name>
<evidence type="ECO:0000256" key="6">
    <source>
        <dbReference type="PIRSR" id="PIRSR601019-1"/>
    </source>
</evidence>
<keyword evidence="5" id="KW-0807">Transducer</keyword>
<gene>
    <name evidence="8" type="primary">SCGOA</name>
</gene>
<keyword evidence="3 7" id="KW-0460">Magnesium</keyword>
<keyword evidence="4 6" id="KW-0342">GTP-binding</keyword>
<evidence type="ECO:0000256" key="7">
    <source>
        <dbReference type="PIRSR" id="PIRSR601019-2"/>
    </source>
</evidence>
<dbReference type="GO" id="GO:0031683">
    <property type="term" value="F:G-protein beta/gamma-subunit complex binding"/>
    <property type="evidence" value="ECO:0007669"/>
    <property type="project" value="InterPro"/>
</dbReference>
<evidence type="ECO:0000256" key="3">
    <source>
        <dbReference type="ARBA" id="ARBA00022842"/>
    </source>
</evidence>
<proteinExistence type="predicted"/>
<evidence type="ECO:0000313" key="8">
    <source>
        <dbReference type="EMBL" id="ADR72980.1"/>
    </source>
</evidence>
<evidence type="ECO:0000256" key="5">
    <source>
        <dbReference type="ARBA" id="ARBA00023224"/>
    </source>
</evidence>
<feature type="binding site" evidence="6">
    <location>
        <begin position="275"/>
        <end position="278"/>
    </location>
    <ligand>
        <name>GTP</name>
        <dbReference type="ChEBI" id="CHEBI:37565"/>
    </ligand>
</feature>
<dbReference type="InterPro" id="IPR001019">
    <property type="entry name" value="Gprotein_alpha_su"/>
</dbReference>
<feature type="binding site" evidence="6">
    <location>
        <begin position="156"/>
        <end position="157"/>
    </location>
    <ligand>
        <name>GTP</name>
        <dbReference type="ChEBI" id="CHEBI:37565"/>
    </ligand>
</feature>
<dbReference type="PROSITE" id="PS51882">
    <property type="entry name" value="G_ALPHA"/>
    <property type="match status" value="1"/>
</dbReference>
<dbReference type="GO" id="GO:0003924">
    <property type="term" value="F:GTPase activity"/>
    <property type="evidence" value="ECO:0007669"/>
    <property type="project" value="InterPro"/>
</dbReference>
<organism evidence="8">
    <name type="scientific">Bigelowiella natans</name>
    <name type="common">Pedinomonas minutissima</name>
    <name type="synonym">Chlorarachnion sp. (strain CCMP621)</name>
    <dbReference type="NCBI Taxonomy" id="227086"/>
    <lineage>
        <taxon>Eukaryota</taxon>
        <taxon>Sar</taxon>
        <taxon>Rhizaria</taxon>
        <taxon>Cercozoa</taxon>
        <taxon>Chlorarachniophyceae</taxon>
        <taxon>Bigelowiella</taxon>
    </lineage>
</organism>
<keyword evidence="2 6" id="KW-0547">Nucleotide-binding</keyword>
<dbReference type="GO" id="GO:0046872">
    <property type="term" value="F:metal ion binding"/>
    <property type="evidence" value="ECO:0007669"/>
    <property type="project" value="UniProtKB-KW"/>
</dbReference>
<sequence length="361" mass="41885">MGAVCFICAQIDGATAMEALRNKEIEEKMGADQKKKHAIHKMLLLGAGESGKSTLFKQMNLIYGKNPFPEDERMEYRRSITANVIDSIQTLIDMAEVYAEDMPFQKKDQHAIRELEDLDSTLDDIDEERAALIKYVWKLPQIQKTYEHRSNYYITDSAAFYFDCVDTIGKPGYVPTVEHILRTRARTIGVVQKMFEIKGNIFQIFDVGGQRNERKKWIHFFDDVTCVIFVAAISAYDTVLFEDHKQNRLVEALDLFDEICNIKYFEKTTMILMLNKRDIFEEKVSKIPITVCPALRQYNGPMEFLPCADYIQQMFYERNQKERDIKMHITTATDQENMIVVFEAVKETVIRGSLRAAGLEW</sequence>
<keyword evidence="1 7" id="KW-0479">Metal-binding</keyword>
<dbReference type="InterPro" id="IPR011025">
    <property type="entry name" value="GproteinA_insert"/>
</dbReference>
<dbReference type="GO" id="GO:0005525">
    <property type="term" value="F:GTP binding"/>
    <property type="evidence" value="ECO:0007669"/>
    <property type="project" value="UniProtKB-KW"/>
</dbReference>
<reference evidence="8" key="1">
    <citation type="journal article" date="2010" name="Curr. Biol.">
        <title>A spliceosomal intron of mitochondrial DNA origin.</title>
        <authorList>
            <person name="Curtis B.A."/>
            <person name="Archibald J.M."/>
        </authorList>
    </citation>
    <scope>NUCLEOTIDE SEQUENCE</scope>
</reference>
<dbReference type="FunFam" id="3.40.50.300:FF:002307">
    <property type="entry name" value="Guanine nucleotide-binding protein G(k) subunit alpha"/>
    <property type="match status" value="1"/>
</dbReference>
<dbReference type="GO" id="GO:0007188">
    <property type="term" value="P:adenylate cyclase-modulating G protein-coupled receptor signaling pathway"/>
    <property type="evidence" value="ECO:0007669"/>
    <property type="project" value="TreeGrafter"/>
</dbReference>
<dbReference type="GO" id="GO:0005834">
    <property type="term" value="C:heterotrimeric G-protein complex"/>
    <property type="evidence" value="ECO:0007669"/>
    <property type="project" value="TreeGrafter"/>
</dbReference>
<dbReference type="Gene3D" id="3.40.50.300">
    <property type="entry name" value="P-loop containing nucleotide triphosphate hydrolases"/>
    <property type="match status" value="1"/>
</dbReference>
<feature type="binding site" evidence="7">
    <location>
        <position position="187"/>
    </location>
    <ligand>
        <name>Mg(2+)</name>
        <dbReference type="ChEBI" id="CHEBI:18420"/>
    </ligand>
</feature>
<protein>
    <submittedName>
        <fullName evidence="8">Guanine nucleotide-binding protein alpha subunit</fullName>
    </submittedName>
</protein>